<protein>
    <submittedName>
        <fullName evidence="1">LacI family transcriptional regulator</fullName>
    </submittedName>
</protein>
<dbReference type="AlphaFoldDB" id="A0A7C4AHX3"/>
<reference evidence="1" key="1">
    <citation type="journal article" date="2020" name="mSystems">
        <title>Genome- and Community-Level Interaction Insights into Carbon Utilization and Element Cycling Functions of Hydrothermarchaeota in Hydrothermal Sediment.</title>
        <authorList>
            <person name="Zhou Z."/>
            <person name="Liu Y."/>
            <person name="Xu W."/>
            <person name="Pan J."/>
            <person name="Luo Z.H."/>
            <person name="Li M."/>
        </authorList>
    </citation>
    <scope>NUCLEOTIDE SEQUENCE [LARGE SCALE GENOMIC DNA]</scope>
    <source>
        <strain evidence="1">SpSt-413</strain>
    </source>
</reference>
<dbReference type="EMBL" id="DSRP01000669">
    <property type="protein sequence ID" value="HGG93183.1"/>
    <property type="molecule type" value="Genomic_DNA"/>
</dbReference>
<sequence>MPRDWLVLLSEEAGRTSIAAVARRLGYARPSISLALAGKYPGSTDKLAATVLAVLGTVDCPHLGFPVAPSRCADASGEMPTSSPGDLRLWRACQGCPHKPESKEVTR</sequence>
<dbReference type="GO" id="GO:0003677">
    <property type="term" value="F:DNA binding"/>
    <property type="evidence" value="ECO:0007669"/>
    <property type="project" value="InterPro"/>
</dbReference>
<dbReference type="Gene3D" id="1.10.260.40">
    <property type="entry name" value="lambda repressor-like DNA-binding domains"/>
    <property type="match status" value="1"/>
</dbReference>
<proteinExistence type="predicted"/>
<gene>
    <name evidence="1" type="ORF">ENR59_09575</name>
</gene>
<evidence type="ECO:0000313" key="1">
    <source>
        <dbReference type="EMBL" id="HGG93183.1"/>
    </source>
</evidence>
<comment type="caution">
    <text evidence="1">The sequence shown here is derived from an EMBL/GenBank/DDBJ whole genome shotgun (WGS) entry which is preliminary data.</text>
</comment>
<dbReference type="InterPro" id="IPR010982">
    <property type="entry name" value="Lambda_DNA-bd_dom_sf"/>
</dbReference>
<name>A0A7C4AHX3_9BACT</name>
<organism evidence="1">
    <name type="scientific">Fundidesulfovibrio putealis</name>
    <dbReference type="NCBI Taxonomy" id="270496"/>
    <lineage>
        <taxon>Bacteria</taxon>
        <taxon>Pseudomonadati</taxon>
        <taxon>Thermodesulfobacteriota</taxon>
        <taxon>Desulfovibrionia</taxon>
        <taxon>Desulfovibrionales</taxon>
        <taxon>Desulfovibrionaceae</taxon>
        <taxon>Fundidesulfovibrio</taxon>
    </lineage>
</organism>
<accession>A0A7C4AHX3</accession>